<evidence type="ECO:0000256" key="4">
    <source>
        <dbReference type="ARBA" id="ARBA00007983"/>
    </source>
</evidence>
<dbReference type="Proteomes" id="UP000008141">
    <property type="component" value="Unassembled WGS sequence"/>
</dbReference>
<comment type="cofactor">
    <cofactor evidence="1">
        <name>Cu cation</name>
        <dbReference type="ChEBI" id="CHEBI:23378"/>
    </cofactor>
</comment>
<evidence type="ECO:0000256" key="2">
    <source>
        <dbReference type="ARBA" id="ARBA00001936"/>
    </source>
</evidence>
<dbReference type="SUPFAM" id="SSF49998">
    <property type="entry name" value="Amine oxidase catalytic domain"/>
    <property type="match status" value="1"/>
</dbReference>
<evidence type="ECO:0000256" key="9">
    <source>
        <dbReference type="ARBA" id="ARBA00023008"/>
    </source>
</evidence>
<evidence type="ECO:0000313" key="17">
    <source>
        <dbReference type="EMBL" id="EFN59805.1"/>
    </source>
</evidence>
<feature type="active site" description="Proton acceptor" evidence="11">
    <location>
        <position position="307"/>
    </location>
</feature>
<evidence type="ECO:0000259" key="16">
    <source>
        <dbReference type="Pfam" id="PF02728"/>
    </source>
</evidence>
<keyword evidence="9 13" id="KW-0186">Copper</keyword>
<evidence type="ECO:0000256" key="12">
    <source>
        <dbReference type="PIRSR" id="PIRSR600269-51"/>
    </source>
</evidence>
<feature type="domain" description="Copper amine oxidase catalytic" evidence="14">
    <location>
        <begin position="230"/>
        <end position="640"/>
    </location>
</feature>
<keyword evidence="6 13" id="KW-0479">Metal-binding</keyword>
<accession>E1Z3A5</accession>
<dbReference type="EC" id="1.4.3.-" evidence="13"/>
<dbReference type="PROSITE" id="PS01164">
    <property type="entry name" value="COPPER_AMINE_OXID_1"/>
    <property type="match status" value="1"/>
</dbReference>
<dbReference type="Pfam" id="PF02728">
    <property type="entry name" value="Cu_amine_oxidN3"/>
    <property type="match status" value="1"/>
</dbReference>
<evidence type="ECO:0000256" key="7">
    <source>
        <dbReference type="ARBA" id="ARBA00022772"/>
    </source>
</evidence>
<evidence type="ECO:0000256" key="11">
    <source>
        <dbReference type="PIRSR" id="PIRSR600269-50"/>
    </source>
</evidence>
<dbReference type="RefSeq" id="XP_005851907.1">
    <property type="nucleotide sequence ID" value="XM_005851845.1"/>
</dbReference>
<name>E1Z3A5_CHLVA</name>
<dbReference type="GO" id="GO:0048038">
    <property type="term" value="F:quinone binding"/>
    <property type="evidence" value="ECO:0007669"/>
    <property type="project" value="InterPro"/>
</dbReference>
<dbReference type="SMR" id="E1Z3A5"/>
<keyword evidence="18" id="KW-1185">Reference proteome</keyword>
<dbReference type="Pfam" id="PF02727">
    <property type="entry name" value="Cu_amine_oxidN2"/>
    <property type="match status" value="1"/>
</dbReference>
<organism evidence="18">
    <name type="scientific">Chlorella variabilis</name>
    <name type="common">Green alga</name>
    <dbReference type="NCBI Taxonomy" id="554065"/>
    <lineage>
        <taxon>Eukaryota</taxon>
        <taxon>Viridiplantae</taxon>
        <taxon>Chlorophyta</taxon>
        <taxon>core chlorophytes</taxon>
        <taxon>Trebouxiophyceae</taxon>
        <taxon>Chlorellales</taxon>
        <taxon>Chlorellaceae</taxon>
        <taxon>Chlorella clade</taxon>
        <taxon>Chlorella</taxon>
    </lineage>
</organism>
<comment type="cofactor">
    <cofactor evidence="2">
        <name>Mn(2+)</name>
        <dbReference type="ChEBI" id="CHEBI:29035"/>
    </cofactor>
</comment>
<dbReference type="InterPro" id="IPR015802">
    <property type="entry name" value="Cu_amine_oxidase_N3"/>
</dbReference>
<comment type="subunit">
    <text evidence="5">Homodimer.</text>
</comment>
<dbReference type="InterPro" id="IPR049948">
    <property type="entry name" value="Cu_Am_ox_TPQ-bd"/>
</dbReference>
<dbReference type="FunCoup" id="E1Z3A5">
    <property type="interactions" value="413"/>
</dbReference>
<evidence type="ECO:0000259" key="15">
    <source>
        <dbReference type="Pfam" id="PF02727"/>
    </source>
</evidence>
<dbReference type="GO" id="GO:0009308">
    <property type="term" value="P:amine metabolic process"/>
    <property type="evidence" value="ECO:0007669"/>
    <property type="project" value="UniProtKB-UniRule"/>
</dbReference>
<dbReference type="OrthoDB" id="5379943at2759"/>
<evidence type="ECO:0000256" key="3">
    <source>
        <dbReference type="ARBA" id="ARBA00001947"/>
    </source>
</evidence>
<dbReference type="OMA" id="MYIVATD"/>
<proteinExistence type="inferred from homology"/>
<dbReference type="InterPro" id="IPR015800">
    <property type="entry name" value="Cu_amine_oxidase_N2"/>
</dbReference>
<dbReference type="Gene3D" id="2.70.98.20">
    <property type="entry name" value="Copper amine oxidase, catalytic domain"/>
    <property type="match status" value="1"/>
</dbReference>
<feature type="domain" description="Copper amine oxidase N2-terminal" evidence="15">
    <location>
        <begin position="16"/>
        <end position="96"/>
    </location>
</feature>
<evidence type="ECO:0000259" key="14">
    <source>
        <dbReference type="Pfam" id="PF01179"/>
    </source>
</evidence>
<evidence type="ECO:0000313" key="18">
    <source>
        <dbReference type="Proteomes" id="UP000008141"/>
    </source>
</evidence>
<dbReference type="STRING" id="554065.E1Z3A5"/>
<dbReference type="NCBIfam" id="NF008559">
    <property type="entry name" value="PRK11504.1"/>
    <property type="match status" value="1"/>
</dbReference>
<evidence type="ECO:0000256" key="6">
    <source>
        <dbReference type="ARBA" id="ARBA00022723"/>
    </source>
</evidence>
<dbReference type="Pfam" id="PF01179">
    <property type="entry name" value="Cu_amine_oxid"/>
    <property type="match status" value="1"/>
</dbReference>
<protein>
    <recommendedName>
        <fullName evidence="13">Amine oxidase</fullName>
        <ecNumber evidence="13">1.4.3.-</ecNumber>
    </recommendedName>
</protein>
<keyword evidence="10" id="KW-0464">Manganese</keyword>
<dbReference type="InterPro" id="IPR015798">
    <property type="entry name" value="Cu_amine_oxidase_C"/>
</dbReference>
<comment type="similarity">
    <text evidence="4 13">Belongs to the copper/topaquinone oxidase family.</text>
</comment>
<comment type="PTM">
    <text evidence="12 13">Topaquinone (TPQ) is generated by copper-dependent autoxidation of a specific tyrosyl residue.</text>
</comment>
<feature type="modified residue" description="2',4',5'-topaquinone" evidence="12">
    <location>
        <position position="391"/>
    </location>
</feature>
<comment type="cofactor">
    <cofactor evidence="3">
        <name>Zn(2+)</name>
        <dbReference type="ChEBI" id="CHEBI:29105"/>
    </cofactor>
</comment>
<comment type="cofactor">
    <cofactor evidence="13">
        <name>Cu cation</name>
        <dbReference type="ChEBI" id="CHEBI:23378"/>
    </cofactor>
    <text evidence="13">Contains 1 topaquinone per subunit.</text>
</comment>
<dbReference type="GeneID" id="17359472"/>
<evidence type="ECO:0000256" key="5">
    <source>
        <dbReference type="ARBA" id="ARBA00011738"/>
    </source>
</evidence>
<dbReference type="KEGG" id="cvr:CHLNCDRAFT_18415"/>
<dbReference type="EMBL" id="GL433835">
    <property type="protein sequence ID" value="EFN59805.1"/>
    <property type="molecule type" value="Genomic_DNA"/>
</dbReference>
<keyword evidence="8 13" id="KW-0560">Oxidoreductase</keyword>
<evidence type="ECO:0000256" key="10">
    <source>
        <dbReference type="ARBA" id="ARBA00023211"/>
    </source>
</evidence>
<evidence type="ECO:0000256" key="8">
    <source>
        <dbReference type="ARBA" id="ARBA00023002"/>
    </source>
</evidence>
<dbReference type="PANTHER" id="PTHR10638:SF86">
    <property type="entry name" value="COPPER AMINE OXIDASE 1-RELATED"/>
    <property type="match status" value="1"/>
</dbReference>
<evidence type="ECO:0000256" key="13">
    <source>
        <dbReference type="RuleBase" id="RU000672"/>
    </source>
</evidence>
<dbReference type="PANTHER" id="PTHR10638">
    <property type="entry name" value="COPPER AMINE OXIDASE"/>
    <property type="match status" value="1"/>
</dbReference>
<feature type="active site" description="Schiff-base intermediate with substrate; via topaquinone" evidence="11">
    <location>
        <position position="391"/>
    </location>
</feature>
<sequence>MPPPAAAAAAGKGYGHPLDPITADEISVAAAACKEKATALGLGPLQFNTVTLKEPGKKALIAWQKAGCPEDGAPPREAFCILQTPGTVEAVVLLSEPPIKVTSWTEVAGVQPLATPDDCFDAEDIVKADPEVQRMLKETYGIADLALVACDPWSGELHLAPMGGRLIQTFMYVRSSPDDNHYAHPLDFVPIVDLNKGKVGNAGACRPVLCCAELRRNLCEVPFRTDVKPLNVVQPDGACWTLEGNLVQWQRWNIRLSFNYREGLVLHDVGYQDGGRLRPIIHRMSLVEMAVPYADPNAPYTRKCAFDVGDYGLGNCANSLELGCDCLGNIHYFDAVLNNSKGEPVSLKKAVCMHEEDYGILWKHLEYRNGHAEVRRSRRLVLSFVATVVNYEYAFYHYFYQDGTIGYKIKLTGELSTNLVSPGEDPAAPAWGTLVAPGVNAQFHQHMFSIRIDPAVDDGDGGAGLVVDAVAVPKGPDNPAGNAFTHQRHARLSKLAWRAEAQRECNAAVGRYWKIKNPGSTHPATGKPVAYKLVPTHSPLLLAAPSSSIAKRGVFATKHLWVTPHGDDERYPAGDYPMQHAGGDGLPKWTAQNRSLACADPVIWHSFGATHVPRPEDFPVMPCEVVGFHLKPFGFFDYNPGRDLPPGPNKASTLANGCANGCTNGAA</sequence>
<dbReference type="eggNOG" id="KOG1186">
    <property type="taxonomic scope" value="Eukaryota"/>
</dbReference>
<dbReference type="InterPro" id="IPR016182">
    <property type="entry name" value="Cu_amine_oxidase_N-reg"/>
</dbReference>
<reference evidence="17 18" key="1">
    <citation type="journal article" date="2010" name="Plant Cell">
        <title>The Chlorella variabilis NC64A genome reveals adaptation to photosymbiosis, coevolution with viruses, and cryptic sex.</title>
        <authorList>
            <person name="Blanc G."/>
            <person name="Duncan G."/>
            <person name="Agarkova I."/>
            <person name="Borodovsky M."/>
            <person name="Gurnon J."/>
            <person name="Kuo A."/>
            <person name="Lindquist E."/>
            <person name="Lucas S."/>
            <person name="Pangilinan J."/>
            <person name="Polle J."/>
            <person name="Salamov A."/>
            <person name="Terry A."/>
            <person name="Yamada T."/>
            <person name="Dunigan D.D."/>
            <person name="Grigoriev I.V."/>
            <person name="Claverie J.M."/>
            <person name="Van Etten J.L."/>
        </authorList>
    </citation>
    <scope>NUCLEOTIDE SEQUENCE [LARGE SCALE GENOMIC DNA]</scope>
    <source>
        <strain evidence="17 18">NC64A</strain>
    </source>
</reference>
<dbReference type="AlphaFoldDB" id="E1Z3A5"/>
<dbReference type="Gene3D" id="3.10.450.40">
    <property type="match status" value="2"/>
</dbReference>
<keyword evidence="7 11" id="KW-0801">TPQ</keyword>
<dbReference type="SUPFAM" id="SSF54416">
    <property type="entry name" value="Amine oxidase N-terminal region"/>
    <property type="match status" value="2"/>
</dbReference>
<feature type="domain" description="Copper amine oxidase N3-terminal" evidence="16">
    <location>
        <begin position="115"/>
        <end position="199"/>
    </location>
</feature>
<gene>
    <name evidence="17" type="ORF">CHLNCDRAFT_18415</name>
</gene>
<dbReference type="GO" id="GO:0005507">
    <property type="term" value="F:copper ion binding"/>
    <property type="evidence" value="ECO:0007669"/>
    <property type="project" value="InterPro"/>
</dbReference>
<evidence type="ECO:0000256" key="1">
    <source>
        <dbReference type="ARBA" id="ARBA00001935"/>
    </source>
</evidence>
<dbReference type="InParanoid" id="E1Z3A5"/>
<dbReference type="InterPro" id="IPR036460">
    <property type="entry name" value="Cu_amine_oxidase_C_sf"/>
</dbReference>
<dbReference type="InterPro" id="IPR000269">
    <property type="entry name" value="Cu_amine_oxidase"/>
</dbReference>
<dbReference type="GO" id="GO:0008131">
    <property type="term" value="F:primary methylamine oxidase activity"/>
    <property type="evidence" value="ECO:0007669"/>
    <property type="project" value="InterPro"/>
</dbReference>